<evidence type="ECO:0000256" key="1">
    <source>
        <dbReference type="PROSITE-ProRule" id="PRU00024"/>
    </source>
</evidence>
<dbReference type="PANTHER" id="PTHR25462:SF229">
    <property type="entry name" value="TRANSCRIPTION INTERMEDIARY FACTOR 1-BETA"/>
    <property type="match status" value="1"/>
</dbReference>
<feature type="domain" description="B box-type" evidence="3">
    <location>
        <begin position="50"/>
        <end position="92"/>
    </location>
</feature>
<keyword evidence="1" id="KW-0863">Zinc-finger</keyword>
<gene>
    <name evidence="4" type="ORF">HOLleu_22960</name>
</gene>
<dbReference type="Proteomes" id="UP001152320">
    <property type="component" value="Chromosome 11"/>
</dbReference>
<keyword evidence="5" id="KW-1185">Reference proteome</keyword>
<dbReference type="AlphaFoldDB" id="A0A9Q1BTH1"/>
<accession>A0A9Q1BTH1</accession>
<keyword evidence="2" id="KW-0175">Coiled coil</keyword>
<name>A0A9Q1BTH1_HOLLE</name>
<dbReference type="PROSITE" id="PS50119">
    <property type="entry name" value="ZF_BBOX"/>
    <property type="match status" value="1"/>
</dbReference>
<dbReference type="SUPFAM" id="SSF57845">
    <property type="entry name" value="B-box zinc-binding domain"/>
    <property type="match status" value="1"/>
</dbReference>
<dbReference type="CDD" id="cd19756">
    <property type="entry name" value="Bbox2"/>
    <property type="match status" value="1"/>
</dbReference>
<dbReference type="SUPFAM" id="SSF101898">
    <property type="entry name" value="NHL repeat"/>
    <property type="match status" value="1"/>
</dbReference>
<evidence type="ECO:0000259" key="3">
    <source>
        <dbReference type="PROSITE" id="PS50119"/>
    </source>
</evidence>
<dbReference type="EMBL" id="JAIZAY010000011">
    <property type="protein sequence ID" value="KAJ8032883.1"/>
    <property type="molecule type" value="Genomic_DNA"/>
</dbReference>
<sequence>MVAFCSDCEGLICKVCFFCHKTMKAMQGHTHVVTLEGIGSPNVSADDFNDAASYCSLHTDLIIEKYCLTCKEIVCASCDPSNTHQYHHVTKISKSERLVNIVKRLDNYLSMTKQNLSKQLTDVYDLKLTMTCNLTKVLSDIEMKYNEAIKEIYLERMMSLEELEIKEKEIKQKADIKLQMLKENEERTRNEASTLQMFCEQHLHRLEKETKQSLDKLQEISKCEERISSLLSAIEIRNDLQKHLASPTSPAPILEAITQVEIDFTSLECSLLTNICWHREQPMQVSLIDGPHLIADMNKIVCSGKDKIALAICHTFSRIIVLDVNDRESGANTADVLELSLSNLQSCYIVFSGKEQDTFFIVERNGSGFYLLDKRQPNDLVYSRLDLPMMPSDEVTCAVQSPNGEGILISTSRSSTIYRCNRYDYNMMASVSIKDVNCQPPVSLAVSETFKDFIFLCDGDKKAMAIDQNGDVVCQFFGKSNQLDRPLKITVDRSQFVYVLWEVEDDSEGPYNDDDGEDFEEMIEGEYEGEYDIEFTYSCRKVVRQYSLSGTFISEFDVYTDVTMMTTLQRDSTTDVLIVGSADGVLSFYTMTQFGRTWSSFIQKIGSRKKVLCSGQT</sequence>
<dbReference type="InterPro" id="IPR000315">
    <property type="entry name" value="Znf_B-box"/>
</dbReference>
<evidence type="ECO:0000256" key="2">
    <source>
        <dbReference type="SAM" id="Coils"/>
    </source>
</evidence>
<organism evidence="4 5">
    <name type="scientific">Holothuria leucospilota</name>
    <name type="common">Black long sea cucumber</name>
    <name type="synonym">Mertensiothuria leucospilota</name>
    <dbReference type="NCBI Taxonomy" id="206669"/>
    <lineage>
        <taxon>Eukaryota</taxon>
        <taxon>Metazoa</taxon>
        <taxon>Echinodermata</taxon>
        <taxon>Eleutherozoa</taxon>
        <taxon>Echinozoa</taxon>
        <taxon>Holothuroidea</taxon>
        <taxon>Aspidochirotacea</taxon>
        <taxon>Aspidochirotida</taxon>
        <taxon>Holothuriidae</taxon>
        <taxon>Holothuria</taxon>
    </lineage>
</organism>
<keyword evidence="1" id="KW-0862">Zinc</keyword>
<feature type="coiled-coil region" evidence="2">
    <location>
        <begin position="160"/>
        <end position="191"/>
    </location>
</feature>
<dbReference type="GO" id="GO:0008270">
    <property type="term" value="F:zinc ion binding"/>
    <property type="evidence" value="ECO:0007669"/>
    <property type="project" value="UniProtKB-KW"/>
</dbReference>
<reference evidence="4" key="1">
    <citation type="submission" date="2021-10" db="EMBL/GenBank/DDBJ databases">
        <title>Tropical sea cucumber genome reveals ecological adaptation and Cuvierian tubules defense mechanism.</title>
        <authorList>
            <person name="Chen T."/>
        </authorList>
    </citation>
    <scope>NUCLEOTIDE SEQUENCE</scope>
    <source>
        <strain evidence="4">Nanhai2018</strain>
        <tissue evidence="4">Muscle</tissue>
    </source>
</reference>
<dbReference type="GO" id="GO:0006513">
    <property type="term" value="P:protein monoubiquitination"/>
    <property type="evidence" value="ECO:0007669"/>
    <property type="project" value="TreeGrafter"/>
</dbReference>
<proteinExistence type="predicted"/>
<dbReference type="Gene3D" id="3.30.160.60">
    <property type="entry name" value="Classic Zinc Finger"/>
    <property type="match status" value="1"/>
</dbReference>
<keyword evidence="1" id="KW-0479">Metal-binding</keyword>
<protein>
    <recommendedName>
        <fullName evidence="3">B box-type domain-containing protein</fullName>
    </recommendedName>
</protein>
<evidence type="ECO:0000313" key="5">
    <source>
        <dbReference type="Proteomes" id="UP001152320"/>
    </source>
</evidence>
<dbReference type="PANTHER" id="PTHR25462">
    <property type="entry name" value="BONUS, ISOFORM C-RELATED"/>
    <property type="match status" value="1"/>
</dbReference>
<dbReference type="InterPro" id="IPR047153">
    <property type="entry name" value="TRIM45/56/19-like"/>
</dbReference>
<dbReference type="GO" id="GO:0061630">
    <property type="term" value="F:ubiquitin protein ligase activity"/>
    <property type="evidence" value="ECO:0007669"/>
    <property type="project" value="TreeGrafter"/>
</dbReference>
<comment type="caution">
    <text evidence="4">The sequence shown here is derived from an EMBL/GenBank/DDBJ whole genome shotgun (WGS) entry which is preliminary data.</text>
</comment>
<evidence type="ECO:0000313" key="4">
    <source>
        <dbReference type="EMBL" id="KAJ8032883.1"/>
    </source>
</evidence>